<proteinExistence type="predicted"/>
<gene>
    <name evidence="1" type="ORF">BW686_15495</name>
</gene>
<name>A0A244EQ79_PSESX</name>
<reference evidence="1 2" key="1">
    <citation type="submission" date="2017-01" db="EMBL/GenBank/DDBJ databases">
        <authorList>
            <person name="Mah S.A."/>
            <person name="Swanson W.J."/>
            <person name="Moy G.W."/>
            <person name="Vacquier V.D."/>
        </authorList>
    </citation>
    <scope>NUCLEOTIDE SEQUENCE [LARGE SCALE GENOMIC DNA]</scope>
    <source>
        <strain evidence="1">PDD-32b-74</strain>
    </source>
</reference>
<evidence type="ECO:0000313" key="2">
    <source>
        <dbReference type="Proteomes" id="UP000195128"/>
    </source>
</evidence>
<dbReference type="AlphaFoldDB" id="A0A244EQ79"/>
<protein>
    <submittedName>
        <fullName evidence="1">Uncharacterized protein</fullName>
    </submittedName>
</protein>
<dbReference type="EMBL" id="MTSA01000011">
    <property type="protein sequence ID" value="OUM06608.1"/>
    <property type="molecule type" value="Genomic_DNA"/>
</dbReference>
<dbReference type="OrthoDB" id="6927605at2"/>
<sequence length="184" mass="21068">MPIKEFTMDKKQSTDVTARVPQDIAPQDASIIQEAPPKGSTYRQTPLNHIPSDISDTLKPPVLPNIDPEAISDEQAHAGITIHIPGSVKMCWGDEIRFYWGKNLSSTTLFHRVGENSVVRVLCISYNFTPYIQYGLVDLYYELYRDNRLIGTSPVLRVNVNYSVPVTSRQRQRKRLINRRFFDT</sequence>
<dbReference type="Proteomes" id="UP000195128">
    <property type="component" value="Unassembled WGS sequence"/>
</dbReference>
<evidence type="ECO:0000313" key="1">
    <source>
        <dbReference type="EMBL" id="OUM06608.1"/>
    </source>
</evidence>
<comment type="caution">
    <text evidence="1">The sequence shown here is derived from an EMBL/GenBank/DDBJ whole genome shotgun (WGS) entry which is preliminary data.</text>
</comment>
<organism evidence="1 2">
    <name type="scientific">Pseudomonas syringae</name>
    <dbReference type="NCBI Taxonomy" id="317"/>
    <lineage>
        <taxon>Bacteria</taxon>
        <taxon>Pseudomonadati</taxon>
        <taxon>Pseudomonadota</taxon>
        <taxon>Gammaproteobacteria</taxon>
        <taxon>Pseudomonadales</taxon>
        <taxon>Pseudomonadaceae</taxon>
        <taxon>Pseudomonas</taxon>
    </lineage>
</organism>
<accession>A0A244EQ79</accession>